<accession>A0ABW1S9M8</accession>
<sequence>MKLAGEAETRAFGAKLATLLQPGDVVALYGDLGRGKTTLSRGLIRSLTGPEQDVPSPTYTLVQTYDVGDETIWHFDLYRVEHPDEVIELGFEDALNDICLIEWPEKAGRYLPEDRLSIEISGDGETRTLALLPGTPEWEVRLNGHFGNE</sequence>
<evidence type="ECO:0000313" key="12">
    <source>
        <dbReference type="Proteomes" id="UP001596303"/>
    </source>
</evidence>
<dbReference type="Gene3D" id="3.40.50.300">
    <property type="entry name" value="P-loop containing nucleotide triphosphate hydrolases"/>
    <property type="match status" value="1"/>
</dbReference>
<dbReference type="NCBIfam" id="TIGR00150">
    <property type="entry name" value="T6A_YjeE"/>
    <property type="match status" value="1"/>
</dbReference>
<proteinExistence type="inferred from homology"/>
<dbReference type="SUPFAM" id="SSF52540">
    <property type="entry name" value="P-loop containing nucleoside triphosphate hydrolases"/>
    <property type="match status" value="1"/>
</dbReference>
<evidence type="ECO:0000256" key="9">
    <source>
        <dbReference type="ARBA" id="ARBA00022842"/>
    </source>
</evidence>
<evidence type="ECO:0000256" key="2">
    <source>
        <dbReference type="ARBA" id="ARBA00007599"/>
    </source>
</evidence>
<dbReference type="PANTHER" id="PTHR33540:SF2">
    <property type="entry name" value="TRNA THREONYLCARBAMOYLADENOSINE BIOSYNTHESIS PROTEIN TSAE"/>
    <property type="match status" value="1"/>
</dbReference>
<name>A0ABW1S9M8_9PROT</name>
<comment type="caution">
    <text evidence="11">The sequence shown here is derived from an EMBL/GenBank/DDBJ whole genome shotgun (WGS) entry which is preliminary data.</text>
</comment>
<evidence type="ECO:0000256" key="6">
    <source>
        <dbReference type="ARBA" id="ARBA00022723"/>
    </source>
</evidence>
<evidence type="ECO:0000256" key="3">
    <source>
        <dbReference type="ARBA" id="ARBA00019010"/>
    </source>
</evidence>
<dbReference type="InterPro" id="IPR003442">
    <property type="entry name" value="T6A_TsaE"/>
</dbReference>
<comment type="similarity">
    <text evidence="2">Belongs to the TsaE family.</text>
</comment>
<keyword evidence="7" id="KW-0547">Nucleotide-binding</keyword>
<dbReference type="Proteomes" id="UP001596303">
    <property type="component" value="Unassembled WGS sequence"/>
</dbReference>
<organism evidence="11 12">
    <name type="scientific">Ponticaulis profundi</name>
    <dbReference type="NCBI Taxonomy" id="2665222"/>
    <lineage>
        <taxon>Bacteria</taxon>
        <taxon>Pseudomonadati</taxon>
        <taxon>Pseudomonadota</taxon>
        <taxon>Alphaproteobacteria</taxon>
        <taxon>Hyphomonadales</taxon>
        <taxon>Hyphomonadaceae</taxon>
        <taxon>Ponticaulis</taxon>
    </lineage>
</organism>
<dbReference type="PANTHER" id="PTHR33540">
    <property type="entry name" value="TRNA THREONYLCARBAMOYLADENOSINE BIOSYNTHESIS PROTEIN TSAE"/>
    <property type="match status" value="1"/>
</dbReference>
<keyword evidence="8" id="KW-0067">ATP-binding</keyword>
<evidence type="ECO:0000313" key="11">
    <source>
        <dbReference type="EMBL" id="MFC6198395.1"/>
    </source>
</evidence>
<evidence type="ECO:0000256" key="4">
    <source>
        <dbReference type="ARBA" id="ARBA00022490"/>
    </source>
</evidence>
<evidence type="ECO:0000256" key="5">
    <source>
        <dbReference type="ARBA" id="ARBA00022694"/>
    </source>
</evidence>
<evidence type="ECO:0000256" key="1">
    <source>
        <dbReference type="ARBA" id="ARBA00004496"/>
    </source>
</evidence>
<keyword evidence="5" id="KW-0819">tRNA processing</keyword>
<keyword evidence="9" id="KW-0460">Magnesium</keyword>
<keyword evidence="12" id="KW-1185">Reference proteome</keyword>
<evidence type="ECO:0000256" key="8">
    <source>
        <dbReference type="ARBA" id="ARBA00022840"/>
    </source>
</evidence>
<evidence type="ECO:0000256" key="7">
    <source>
        <dbReference type="ARBA" id="ARBA00022741"/>
    </source>
</evidence>
<protein>
    <recommendedName>
        <fullName evidence="3">tRNA threonylcarbamoyladenosine biosynthesis protein TsaE</fullName>
    </recommendedName>
    <alternativeName>
        <fullName evidence="10">t(6)A37 threonylcarbamoyladenosine biosynthesis protein TsaE</fullName>
    </alternativeName>
</protein>
<gene>
    <name evidence="11" type="primary">tsaE</name>
    <name evidence="11" type="ORF">ACFQDM_09905</name>
</gene>
<reference evidence="12" key="1">
    <citation type="journal article" date="2019" name="Int. J. Syst. Evol. Microbiol.">
        <title>The Global Catalogue of Microorganisms (GCM) 10K type strain sequencing project: providing services to taxonomists for standard genome sequencing and annotation.</title>
        <authorList>
            <consortium name="The Broad Institute Genomics Platform"/>
            <consortium name="The Broad Institute Genome Sequencing Center for Infectious Disease"/>
            <person name="Wu L."/>
            <person name="Ma J."/>
        </authorList>
    </citation>
    <scope>NUCLEOTIDE SEQUENCE [LARGE SCALE GENOMIC DNA]</scope>
    <source>
        <strain evidence="12">CGMCC-1.15741</strain>
    </source>
</reference>
<evidence type="ECO:0000256" key="10">
    <source>
        <dbReference type="ARBA" id="ARBA00032441"/>
    </source>
</evidence>
<comment type="subcellular location">
    <subcellularLocation>
        <location evidence="1">Cytoplasm</location>
    </subcellularLocation>
</comment>
<dbReference type="RefSeq" id="WP_377378570.1">
    <property type="nucleotide sequence ID" value="NZ_JBHSSW010000012.1"/>
</dbReference>
<keyword evidence="4" id="KW-0963">Cytoplasm</keyword>
<dbReference type="Pfam" id="PF02367">
    <property type="entry name" value="TsaE"/>
    <property type="match status" value="1"/>
</dbReference>
<dbReference type="InterPro" id="IPR027417">
    <property type="entry name" value="P-loop_NTPase"/>
</dbReference>
<keyword evidence="6" id="KW-0479">Metal-binding</keyword>
<dbReference type="EMBL" id="JBHSSW010000012">
    <property type="protein sequence ID" value="MFC6198395.1"/>
    <property type="molecule type" value="Genomic_DNA"/>
</dbReference>